<name>A0A373FNG3_COMTE</name>
<feature type="domain" description="EamA" evidence="2">
    <location>
        <begin position="11"/>
        <end position="143"/>
    </location>
</feature>
<evidence type="ECO:0000256" key="1">
    <source>
        <dbReference type="SAM" id="Phobius"/>
    </source>
</evidence>
<feature type="transmembrane region" description="Helical" evidence="1">
    <location>
        <begin position="242"/>
        <end position="261"/>
    </location>
</feature>
<dbReference type="Proteomes" id="UP000261948">
    <property type="component" value="Unassembled WGS sequence"/>
</dbReference>
<feature type="transmembrane region" description="Helical" evidence="1">
    <location>
        <begin position="102"/>
        <end position="120"/>
    </location>
</feature>
<sequence length="292" mass="31504">MHTHNTSSALTGIGLTLLACLAFAVLDAGSKYMGALLPLLMALWLRYALQTIATIGYGLATAGNSIFQTQHWRFQCIRAVLFCMSNAFAMLSLRHLPLAEFTAIAAMTPLAMTLVAALWLHQPVSPLRWVLVTLGFAGTLIIVRPGSGAFSAQALLWPLLQMLANTAYQIVSSEMAGKERPLTTQIYTSLVALALTTACLPWVWTPVMSSGLLLGTLAMGLGSAVGHLCVLKAYEYARPATITPFFYSQILFAAAAGWLMYRHVPDQWAVVGMLVIIASGALSAWLSVRESR</sequence>
<accession>A0A373FNG3</accession>
<dbReference type="EMBL" id="QURR01000007">
    <property type="protein sequence ID" value="RGE45686.1"/>
    <property type="molecule type" value="Genomic_DNA"/>
</dbReference>
<feature type="transmembrane region" description="Helical" evidence="1">
    <location>
        <begin position="267"/>
        <end position="288"/>
    </location>
</feature>
<protein>
    <submittedName>
        <fullName evidence="3">DMT family transporter</fullName>
    </submittedName>
</protein>
<dbReference type="SUPFAM" id="SSF103481">
    <property type="entry name" value="Multidrug resistance efflux transporter EmrE"/>
    <property type="match status" value="2"/>
</dbReference>
<feature type="transmembrane region" description="Helical" evidence="1">
    <location>
        <begin position="127"/>
        <end position="143"/>
    </location>
</feature>
<comment type="caution">
    <text evidence="3">The sequence shown here is derived from an EMBL/GenBank/DDBJ whole genome shotgun (WGS) entry which is preliminary data.</text>
</comment>
<dbReference type="Pfam" id="PF00892">
    <property type="entry name" value="EamA"/>
    <property type="match status" value="2"/>
</dbReference>
<feature type="transmembrane region" description="Helical" evidence="1">
    <location>
        <begin position="210"/>
        <end position="230"/>
    </location>
</feature>
<keyword evidence="1" id="KW-1133">Transmembrane helix</keyword>
<evidence type="ECO:0000313" key="3">
    <source>
        <dbReference type="EMBL" id="RGE45686.1"/>
    </source>
</evidence>
<feature type="transmembrane region" description="Helical" evidence="1">
    <location>
        <begin position="184"/>
        <end position="204"/>
    </location>
</feature>
<proteinExistence type="predicted"/>
<keyword evidence="1" id="KW-0472">Membrane</keyword>
<reference evidence="3 4" key="1">
    <citation type="submission" date="2018-08" db="EMBL/GenBank/DDBJ databases">
        <title>Comamonas testosteroni strain SWCO2.</title>
        <authorList>
            <person name="Jiang N."/>
            <person name="Zhang X.Z."/>
        </authorList>
    </citation>
    <scope>NUCLEOTIDE SEQUENCE [LARGE SCALE GENOMIC DNA]</scope>
    <source>
        <strain evidence="3 4">SWCO2</strain>
    </source>
</reference>
<dbReference type="PANTHER" id="PTHR22911">
    <property type="entry name" value="ACYL-MALONYL CONDENSING ENZYME-RELATED"/>
    <property type="match status" value="1"/>
</dbReference>
<evidence type="ECO:0000259" key="2">
    <source>
        <dbReference type="Pfam" id="PF00892"/>
    </source>
</evidence>
<organism evidence="3 4">
    <name type="scientific">Comamonas testosteroni</name>
    <name type="common">Pseudomonas testosteroni</name>
    <dbReference type="NCBI Taxonomy" id="285"/>
    <lineage>
        <taxon>Bacteria</taxon>
        <taxon>Pseudomonadati</taxon>
        <taxon>Pseudomonadota</taxon>
        <taxon>Betaproteobacteria</taxon>
        <taxon>Burkholderiales</taxon>
        <taxon>Comamonadaceae</taxon>
        <taxon>Comamonas</taxon>
    </lineage>
</organism>
<evidence type="ECO:0000313" key="4">
    <source>
        <dbReference type="Proteomes" id="UP000261948"/>
    </source>
</evidence>
<feature type="transmembrane region" description="Helical" evidence="1">
    <location>
        <begin position="48"/>
        <end position="67"/>
    </location>
</feature>
<keyword evidence="1" id="KW-0812">Transmembrane</keyword>
<feature type="transmembrane region" description="Helical" evidence="1">
    <location>
        <begin position="79"/>
        <end position="96"/>
    </location>
</feature>
<gene>
    <name evidence="3" type="ORF">DZC30_06960</name>
</gene>
<dbReference type="Gene3D" id="1.10.3730.20">
    <property type="match status" value="1"/>
</dbReference>
<dbReference type="OrthoDB" id="8584557at2"/>
<dbReference type="InterPro" id="IPR000620">
    <property type="entry name" value="EamA_dom"/>
</dbReference>
<feature type="transmembrane region" description="Helical" evidence="1">
    <location>
        <begin position="155"/>
        <end position="172"/>
    </location>
</feature>
<dbReference type="PANTHER" id="PTHR22911:SF103">
    <property type="entry name" value="BLR2811 PROTEIN"/>
    <property type="match status" value="1"/>
</dbReference>
<dbReference type="GO" id="GO:0016020">
    <property type="term" value="C:membrane"/>
    <property type="evidence" value="ECO:0007669"/>
    <property type="project" value="InterPro"/>
</dbReference>
<dbReference type="InterPro" id="IPR037185">
    <property type="entry name" value="EmrE-like"/>
</dbReference>
<dbReference type="AlphaFoldDB" id="A0A373FNG3"/>
<keyword evidence="4" id="KW-1185">Reference proteome</keyword>
<feature type="domain" description="EamA" evidence="2">
    <location>
        <begin position="155"/>
        <end position="282"/>
    </location>
</feature>